<name>A0A933GQ06_UNCTE</name>
<dbReference type="AlphaFoldDB" id="A0A933GQ06"/>
<dbReference type="InterPro" id="IPR051557">
    <property type="entry name" value="NipSnap_domain"/>
</dbReference>
<gene>
    <name evidence="3" type="ORF">HY730_10195</name>
</gene>
<evidence type="ECO:0000259" key="2">
    <source>
        <dbReference type="Pfam" id="PF07978"/>
    </source>
</evidence>
<comment type="similarity">
    <text evidence="1">Belongs to the NipSnap family.</text>
</comment>
<dbReference type="Pfam" id="PF07978">
    <property type="entry name" value="NIPSNAP"/>
    <property type="match status" value="1"/>
</dbReference>
<dbReference type="PANTHER" id="PTHR21017">
    <property type="entry name" value="NIPSNAP-RELATED"/>
    <property type="match status" value="1"/>
</dbReference>
<proteinExistence type="inferred from homology"/>
<evidence type="ECO:0000313" key="4">
    <source>
        <dbReference type="Proteomes" id="UP000772181"/>
    </source>
</evidence>
<accession>A0A933GQ06</accession>
<feature type="domain" description="NIPSNAP" evidence="2">
    <location>
        <begin position="5"/>
        <end position="102"/>
    </location>
</feature>
<dbReference type="SUPFAM" id="SSF54909">
    <property type="entry name" value="Dimeric alpha+beta barrel"/>
    <property type="match status" value="1"/>
</dbReference>
<dbReference type="InterPro" id="IPR012577">
    <property type="entry name" value="NIPSNAP"/>
</dbReference>
<dbReference type="Gene3D" id="3.30.70.100">
    <property type="match status" value="1"/>
</dbReference>
<dbReference type="EMBL" id="JACQWF010000438">
    <property type="protein sequence ID" value="MBI4596724.1"/>
    <property type="molecule type" value="Genomic_DNA"/>
</dbReference>
<dbReference type="InterPro" id="IPR011008">
    <property type="entry name" value="Dimeric_a/b-barrel"/>
</dbReference>
<evidence type="ECO:0000256" key="1">
    <source>
        <dbReference type="ARBA" id="ARBA00005291"/>
    </source>
</evidence>
<reference evidence="3" key="1">
    <citation type="submission" date="2020-07" db="EMBL/GenBank/DDBJ databases">
        <title>Huge and variable diversity of episymbiotic CPR bacteria and DPANN archaea in groundwater ecosystems.</title>
        <authorList>
            <person name="He C.Y."/>
            <person name="Keren R."/>
            <person name="Whittaker M."/>
            <person name="Farag I.F."/>
            <person name="Doudna J."/>
            <person name="Cate J.H.D."/>
            <person name="Banfield J.F."/>
        </authorList>
    </citation>
    <scope>NUCLEOTIDE SEQUENCE</scope>
    <source>
        <strain evidence="3">NC_groundwater_1482_Ag_S-0.65um_47_24</strain>
    </source>
</reference>
<protein>
    <submittedName>
        <fullName evidence="3">NIPSNAP family protein</fullName>
    </submittedName>
</protein>
<comment type="caution">
    <text evidence="3">The sequence shown here is derived from an EMBL/GenBank/DDBJ whole genome shotgun (WGS) entry which is preliminary data.</text>
</comment>
<dbReference type="PANTHER" id="PTHR21017:SF17">
    <property type="entry name" value="PROTEIN NIPSNAP"/>
    <property type="match status" value="1"/>
</dbReference>
<sequence length="104" mass="12104">MLYFMVTLKIKPGKIQEYLKQQQTHLPVLFEKFGIRLIGSWLTTVGEANEVVAIHGYRDFEHLQGFWNQQAQDPELQEYTRTVSEYLDGANTRIMAPTPYSPIK</sequence>
<dbReference type="Proteomes" id="UP000772181">
    <property type="component" value="Unassembled WGS sequence"/>
</dbReference>
<evidence type="ECO:0000313" key="3">
    <source>
        <dbReference type="EMBL" id="MBI4596724.1"/>
    </source>
</evidence>
<organism evidence="3 4">
    <name type="scientific">Tectimicrobiota bacterium</name>
    <dbReference type="NCBI Taxonomy" id="2528274"/>
    <lineage>
        <taxon>Bacteria</taxon>
        <taxon>Pseudomonadati</taxon>
        <taxon>Nitrospinota/Tectimicrobiota group</taxon>
        <taxon>Candidatus Tectimicrobiota</taxon>
    </lineage>
</organism>